<dbReference type="RefSeq" id="XP_040775384.1">
    <property type="nucleotide sequence ID" value="XM_040920558.1"/>
</dbReference>
<name>A0A9P4Y0S7_CRYP1</name>
<dbReference type="EMBL" id="MU032348">
    <property type="protein sequence ID" value="KAF3764423.1"/>
    <property type="molecule type" value="Genomic_DNA"/>
</dbReference>
<sequence length="260" mass="29612">MEFYKPQDAVAKRRQTPSIAAEKRRKPPQTTQYSFINSNVSGDAPTPDSIRQIRSHVARDIHARARQKRIDNLRVRSLPPRPSDFPQRHSAGPAEVVTKMRGHVSQADPVEKRPLGEKDRVVMPAALLQYPVSNGQVFARDITRSERYMLSTFMIYTENYKNAMQRSVKHSSVSTENLRQRWIPYCMSQEGLLETLFLKAGNALSELRGNSEERWDLVACRYRERCLKKAIEALARENMCPSDNTIALVISVGADDVSIL</sequence>
<reference evidence="2" key="1">
    <citation type="journal article" date="2020" name="Phytopathology">
        <title>Genome sequence of the chestnut blight fungus Cryphonectria parasitica EP155: A fundamental resource for an archetypical invasive plant pathogen.</title>
        <authorList>
            <person name="Crouch J.A."/>
            <person name="Dawe A."/>
            <person name="Aerts A."/>
            <person name="Barry K."/>
            <person name="Churchill A.C.L."/>
            <person name="Grimwood J."/>
            <person name="Hillman B."/>
            <person name="Milgroom M.G."/>
            <person name="Pangilinan J."/>
            <person name="Smith M."/>
            <person name="Salamov A."/>
            <person name="Schmutz J."/>
            <person name="Yadav J."/>
            <person name="Grigoriev I.V."/>
            <person name="Nuss D."/>
        </authorList>
    </citation>
    <scope>NUCLEOTIDE SEQUENCE</scope>
    <source>
        <strain evidence="2">EP155</strain>
    </source>
</reference>
<comment type="caution">
    <text evidence="2">The sequence shown here is derived from an EMBL/GenBank/DDBJ whole genome shotgun (WGS) entry which is preliminary data.</text>
</comment>
<evidence type="ECO:0000313" key="3">
    <source>
        <dbReference type="Proteomes" id="UP000803844"/>
    </source>
</evidence>
<organism evidence="2 3">
    <name type="scientific">Cryphonectria parasitica (strain ATCC 38755 / EP155)</name>
    <dbReference type="NCBI Taxonomy" id="660469"/>
    <lineage>
        <taxon>Eukaryota</taxon>
        <taxon>Fungi</taxon>
        <taxon>Dikarya</taxon>
        <taxon>Ascomycota</taxon>
        <taxon>Pezizomycotina</taxon>
        <taxon>Sordariomycetes</taxon>
        <taxon>Sordariomycetidae</taxon>
        <taxon>Diaporthales</taxon>
        <taxon>Cryphonectriaceae</taxon>
        <taxon>Cryphonectria-Endothia species complex</taxon>
        <taxon>Cryphonectria</taxon>
    </lineage>
</organism>
<feature type="region of interest" description="Disordered" evidence="1">
    <location>
        <begin position="1"/>
        <end position="48"/>
    </location>
</feature>
<keyword evidence="3" id="KW-1185">Reference proteome</keyword>
<gene>
    <name evidence="2" type="ORF">M406DRAFT_330764</name>
</gene>
<accession>A0A9P4Y0S7</accession>
<dbReference type="AlphaFoldDB" id="A0A9P4Y0S7"/>
<dbReference type="GeneID" id="63837687"/>
<proteinExistence type="predicted"/>
<dbReference type="Proteomes" id="UP000803844">
    <property type="component" value="Unassembled WGS sequence"/>
</dbReference>
<evidence type="ECO:0000256" key="1">
    <source>
        <dbReference type="SAM" id="MobiDB-lite"/>
    </source>
</evidence>
<dbReference type="OrthoDB" id="5620at2759"/>
<evidence type="ECO:0000313" key="2">
    <source>
        <dbReference type="EMBL" id="KAF3764423.1"/>
    </source>
</evidence>
<feature type="compositionally biased region" description="Polar residues" evidence="1">
    <location>
        <begin position="28"/>
        <end position="41"/>
    </location>
</feature>
<protein>
    <submittedName>
        <fullName evidence="2">Uncharacterized protein</fullName>
    </submittedName>
</protein>